<reference evidence="1 2" key="1">
    <citation type="submission" date="2024-01" db="EMBL/GenBank/DDBJ databases">
        <title>The genomes of 5 underutilized Papilionoideae crops provide insights into root nodulation and disease resistanc.</title>
        <authorList>
            <person name="Yuan L."/>
        </authorList>
    </citation>
    <scope>NUCLEOTIDE SEQUENCE [LARGE SCALE GENOMIC DNA]</scope>
    <source>
        <strain evidence="1">ZHUSHIDOU_FW_LH</strain>
        <tissue evidence="1">Leaf</tissue>
    </source>
</reference>
<proteinExistence type="predicted"/>
<comment type="caution">
    <text evidence="1">The sequence shown here is derived from an EMBL/GenBank/DDBJ whole genome shotgun (WGS) entry which is preliminary data.</text>
</comment>
<organism evidence="1 2">
    <name type="scientific">Crotalaria pallida</name>
    <name type="common">Smooth rattlebox</name>
    <name type="synonym">Crotalaria striata</name>
    <dbReference type="NCBI Taxonomy" id="3830"/>
    <lineage>
        <taxon>Eukaryota</taxon>
        <taxon>Viridiplantae</taxon>
        <taxon>Streptophyta</taxon>
        <taxon>Embryophyta</taxon>
        <taxon>Tracheophyta</taxon>
        <taxon>Spermatophyta</taxon>
        <taxon>Magnoliopsida</taxon>
        <taxon>eudicotyledons</taxon>
        <taxon>Gunneridae</taxon>
        <taxon>Pentapetalae</taxon>
        <taxon>rosids</taxon>
        <taxon>fabids</taxon>
        <taxon>Fabales</taxon>
        <taxon>Fabaceae</taxon>
        <taxon>Papilionoideae</taxon>
        <taxon>50 kb inversion clade</taxon>
        <taxon>genistoids sensu lato</taxon>
        <taxon>core genistoids</taxon>
        <taxon>Crotalarieae</taxon>
        <taxon>Crotalaria</taxon>
    </lineage>
</organism>
<keyword evidence="2" id="KW-1185">Reference proteome</keyword>
<name>A0AAN9J0I1_CROPI</name>
<dbReference type="Proteomes" id="UP001372338">
    <property type="component" value="Unassembled WGS sequence"/>
</dbReference>
<evidence type="ECO:0000313" key="2">
    <source>
        <dbReference type="Proteomes" id="UP001372338"/>
    </source>
</evidence>
<sequence length="250" mass="28496">MCHCGHCRFLCRKSPQFFPNPRLHKPKKMEKEGTTTISWSSTEEAPPSTTTFLRLVTTFLRRAPLSSPLDLLSLTPALPPETHESKNIFEDESSCEKGDTQQRRKHHLRFEILYDYVDNFVLDVLLEEIEEVDEVITNTPGSEQEVGIETFVTHQLLPSLETIIEKLGLLHCVFATTQKTFETRVKTVFLQMCGTTQFPILPHPSSSYLRAIPTHQLDKFQMASVHSVWEKLPSHLVREGINANSLGPII</sequence>
<dbReference type="EMBL" id="JAYWIO010000001">
    <property type="protein sequence ID" value="KAK7289900.1"/>
    <property type="molecule type" value="Genomic_DNA"/>
</dbReference>
<gene>
    <name evidence="1" type="ORF">RIF29_03927</name>
</gene>
<evidence type="ECO:0000313" key="1">
    <source>
        <dbReference type="EMBL" id="KAK7289900.1"/>
    </source>
</evidence>
<protein>
    <submittedName>
        <fullName evidence="1">Uncharacterized protein</fullName>
    </submittedName>
</protein>
<dbReference type="AlphaFoldDB" id="A0AAN9J0I1"/>
<accession>A0AAN9J0I1</accession>